<dbReference type="PATRIC" id="fig|1265816.5.peg.2932"/>
<protein>
    <submittedName>
        <fullName evidence="1">Transcriptional regulator</fullName>
    </submittedName>
</protein>
<sequence length="168" mass="19555">MKAKKYGKTFKLIRENLNLPRSQVYEGVMAKSNAQRFEKGEQDSSFEKVAIVLERIDLSFDEFIYIHNGYQESEKEKFIHEFVNLKDTTNSTGITDLRDKLIASGATDNTSFLGHLRVVLEAFLLYNKEQEFDNAKKLADPIWKQLEEKRCLVLQRYPDYGQYILCVG</sequence>
<proteinExistence type="predicted"/>
<dbReference type="CDD" id="cd00093">
    <property type="entry name" value="HTH_XRE"/>
    <property type="match status" value="1"/>
</dbReference>
<name>W7D1V2_9LIST</name>
<comment type="caution">
    <text evidence="1">The sequence shown here is derived from an EMBL/GenBank/DDBJ whole genome shotgun (WGS) entry which is preliminary data.</text>
</comment>
<accession>W7D1V2</accession>
<dbReference type="RefSeq" id="WP_036101800.1">
    <property type="nucleotide sequence ID" value="NZ_AODL01000030.1"/>
</dbReference>
<dbReference type="AlphaFoldDB" id="W7D1V2"/>
<dbReference type="Proteomes" id="UP000019248">
    <property type="component" value="Unassembled WGS sequence"/>
</dbReference>
<gene>
    <name evidence="1" type="ORF">PRIP_14842</name>
</gene>
<reference evidence="1 2" key="1">
    <citation type="journal article" date="2014" name="Int. J. Syst. Evol. Microbiol.">
        <title>Listeria floridensis sp. nov., Listeria aquatica sp. nov., Listeria cornellensis sp. nov., Listeria riparia sp. nov. and Listeria grandensis sp. nov., from agricultural and natural environments.</title>
        <authorList>
            <person name="den Bakker H.C."/>
            <person name="Warchocki S."/>
            <person name="Wright E.M."/>
            <person name="Allred A.F."/>
            <person name="Ahlstrom C."/>
            <person name="Manuel C.S."/>
            <person name="Stasiewicz M.J."/>
            <person name="Burrell A."/>
            <person name="Roof S."/>
            <person name="Strawn L."/>
            <person name="Fortes E.D."/>
            <person name="Nightingale K.K."/>
            <person name="Kephart D."/>
            <person name="Wiedmann M."/>
        </authorList>
    </citation>
    <scope>NUCLEOTIDE SEQUENCE [LARGE SCALE GENOMIC DNA]</scope>
    <source>
        <strain evidence="1 2">FSL S10-1204</strain>
    </source>
</reference>
<dbReference type="InterPro" id="IPR053163">
    <property type="entry name" value="HTH-type_regulator_Rgg"/>
</dbReference>
<organism evidence="1 2">
    <name type="scientific">Listeria riparia FSL S10-1204</name>
    <dbReference type="NCBI Taxonomy" id="1265816"/>
    <lineage>
        <taxon>Bacteria</taxon>
        <taxon>Bacillati</taxon>
        <taxon>Bacillota</taxon>
        <taxon>Bacilli</taxon>
        <taxon>Bacillales</taxon>
        <taxon>Listeriaceae</taxon>
        <taxon>Listeria</taxon>
    </lineage>
</organism>
<keyword evidence="2" id="KW-1185">Reference proteome</keyword>
<evidence type="ECO:0000313" key="1">
    <source>
        <dbReference type="EMBL" id="EUJ42940.1"/>
    </source>
</evidence>
<dbReference type="EMBL" id="AODL01000030">
    <property type="protein sequence ID" value="EUJ42940.1"/>
    <property type="molecule type" value="Genomic_DNA"/>
</dbReference>
<dbReference type="InterPro" id="IPR010982">
    <property type="entry name" value="Lambda_DNA-bd_dom_sf"/>
</dbReference>
<dbReference type="Gene3D" id="1.10.260.40">
    <property type="entry name" value="lambda repressor-like DNA-binding domains"/>
    <property type="match status" value="1"/>
</dbReference>
<evidence type="ECO:0000313" key="2">
    <source>
        <dbReference type="Proteomes" id="UP000019248"/>
    </source>
</evidence>
<dbReference type="OrthoDB" id="2366235at2"/>
<dbReference type="GO" id="GO:0003677">
    <property type="term" value="F:DNA binding"/>
    <property type="evidence" value="ECO:0007669"/>
    <property type="project" value="InterPro"/>
</dbReference>
<dbReference type="SUPFAM" id="SSF47413">
    <property type="entry name" value="lambda repressor-like DNA-binding domains"/>
    <property type="match status" value="1"/>
</dbReference>
<dbReference type="PANTHER" id="PTHR37038">
    <property type="entry name" value="TRANSCRIPTIONAL REGULATOR-RELATED"/>
    <property type="match status" value="1"/>
</dbReference>
<dbReference type="InterPro" id="IPR001387">
    <property type="entry name" value="Cro/C1-type_HTH"/>
</dbReference>